<reference evidence="2 3" key="1">
    <citation type="submission" date="2023-08" db="EMBL/GenBank/DDBJ databases">
        <authorList>
            <person name="Girao M."/>
            <person name="Carvalho M.F."/>
        </authorList>
    </citation>
    <scope>NUCLEOTIDE SEQUENCE [LARGE SCALE GENOMIC DNA]</scope>
    <source>
        <strain evidence="2 3">CT-R113</strain>
    </source>
</reference>
<evidence type="ECO:0000259" key="1">
    <source>
        <dbReference type="Pfam" id="PF01909"/>
    </source>
</evidence>
<dbReference type="Gene3D" id="3.30.460.10">
    <property type="entry name" value="Beta Polymerase, domain 2"/>
    <property type="match status" value="1"/>
</dbReference>
<organism evidence="2 3">
    <name type="scientific">Nocardiopsis codii</name>
    <dbReference type="NCBI Taxonomy" id="3065942"/>
    <lineage>
        <taxon>Bacteria</taxon>
        <taxon>Bacillati</taxon>
        <taxon>Actinomycetota</taxon>
        <taxon>Actinomycetes</taxon>
        <taxon>Streptosporangiales</taxon>
        <taxon>Nocardiopsidaceae</taxon>
        <taxon>Nocardiopsis</taxon>
    </lineage>
</organism>
<dbReference type="InterPro" id="IPR002934">
    <property type="entry name" value="Polymerase_NTP_transf_dom"/>
</dbReference>
<feature type="domain" description="Polymerase nucleotidyl transferase" evidence="1">
    <location>
        <begin position="18"/>
        <end position="52"/>
    </location>
</feature>
<dbReference type="InterPro" id="IPR043519">
    <property type="entry name" value="NT_sf"/>
</dbReference>
<keyword evidence="3" id="KW-1185">Reference proteome</keyword>
<protein>
    <submittedName>
        <fullName evidence="2">Nucleotidyltransferase domain-containing protein</fullName>
    </submittedName>
</protein>
<dbReference type="EMBL" id="JAUZMY010000043">
    <property type="protein sequence ID" value="MEE2041178.1"/>
    <property type="molecule type" value="Genomic_DNA"/>
</dbReference>
<name>A0ABU7KG33_9ACTN</name>
<dbReference type="Proteomes" id="UP001356095">
    <property type="component" value="Unassembled WGS sequence"/>
</dbReference>
<evidence type="ECO:0000313" key="3">
    <source>
        <dbReference type="Proteomes" id="UP001356095"/>
    </source>
</evidence>
<sequence>MKREREAPVPTVLDLSRRLFPEALAVVLGGSSAAGRLTPTSDLDVVVVTPPRAAPYRHCLRWAGWPVEVLVHDPQTLAAYCEDNLAHRWPGIPRLLAEGVVVTDTGGLGAAFQAQMRDRLAAGPAPLTRAELDERRFVLTDLLDDLAGAADPGERAFVAWRALTEAARLALAAGRHWQGSGKWLLRELRYLDAGLADRVVAALDDPARAYAVGREVLDRVGGPLWEGHTVIEPRHPGR</sequence>
<accession>A0ABU7KG33</accession>
<dbReference type="Pfam" id="PF01909">
    <property type="entry name" value="NTP_transf_2"/>
    <property type="match status" value="1"/>
</dbReference>
<gene>
    <name evidence="2" type="ORF">Q8791_28540</name>
</gene>
<dbReference type="RefSeq" id="WP_330094937.1">
    <property type="nucleotide sequence ID" value="NZ_JAUZMY010000043.1"/>
</dbReference>
<comment type="caution">
    <text evidence="2">The sequence shown here is derived from an EMBL/GenBank/DDBJ whole genome shotgun (WGS) entry which is preliminary data.</text>
</comment>
<proteinExistence type="predicted"/>
<dbReference type="SUPFAM" id="SSF81301">
    <property type="entry name" value="Nucleotidyltransferase"/>
    <property type="match status" value="1"/>
</dbReference>
<evidence type="ECO:0000313" key="2">
    <source>
        <dbReference type="EMBL" id="MEE2041178.1"/>
    </source>
</evidence>